<sequence length="141" mass="14643">MKAFDRKAQATALLFSTLMLGVSLSSHALSPQAAMEQGLMEKPRIEYRIECMDGKIFFLSSLAGITHSICDDHGGVKSGLGDGGGGIGGGKGNVGNVIGVDNNPAGMRLGNNPTGVHADKARLRAAPAQDYNSSRSNKPSE</sequence>
<gene>
    <name evidence="3" type="ORF">ACFODV_04955</name>
</gene>
<reference evidence="4" key="1">
    <citation type="journal article" date="2019" name="Int. J. Syst. Evol. Microbiol.">
        <title>The Global Catalogue of Microorganisms (GCM) 10K type strain sequencing project: providing services to taxonomists for standard genome sequencing and annotation.</title>
        <authorList>
            <consortium name="The Broad Institute Genomics Platform"/>
            <consortium name="The Broad Institute Genome Sequencing Center for Infectious Disease"/>
            <person name="Wu L."/>
            <person name="Ma J."/>
        </authorList>
    </citation>
    <scope>NUCLEOTIDE SEQUENCE [LARGE SCALE GENOMIC DNA]</scope>
    <source>
        <strain evidence="4">KCTC 52660</strain>
    </source>
</reference>
<keyword evidence="2" id="KW-0732">Signal</keyword>
<dbReference type="Proteomes" id="UP001595386">
    <property type="component" value="Unassembled WGS sequence"/>
</dbReference>
<evidence type="ECO:0000256" key="2">
    <source>
        <dbReference type="SAM" id="SignalP"/>
    </source>
</evidence>
<proteinExistence type="predicted"/>
<keyword evidence="4" id="KW-1185">Reference proteome</keyword>
<feature type="region of interest" description="Disordered" evidence="1">
    <location>
        <begin position="105"/>
        <end position="141"/>
    </location>
</feature>
<dbReference type="EMBL" id="JBHRSQ010000007">
    <property type="protein sequence ID" value="MFC2991374.1"/>
    <property type="molecule type" value="Genomic_DNA"/>
</dbReference>
<comment type="caution">
    <text evidence="3">The sequence shown here is derived from an EMBL/GenBank/DDBJ whole genome shotgun (WGS) entry which is preliminary data.</text>
</comment>
<feature type="compositionally biased region" description="Polar residues" evidence="1">
    <location>
        <begin position="130"/>
        <end position="141"/>
    </location>
</feature>
<evidence type="ECO:0000313" key="3">
    <source>
        <dbReference type="EMBL" id="MFC2991374.1"/>
    </source>
</evidence>
<feature type="signal peptide" evidence="2">
    <location>
        <begin position="1"/>
        <end position="28"/>
    </location>
</feature>
<accession>A0ABV7B4H5</accession>
<feature type="chain" id="PRO_5046005386" evidence="2">
    <location>
        <begin position="29"/>
        <end position="141"/>
    </location>
</feature>
<dbReference type="RefSeq" id="WP_379755515.1">
    <property type="nucleotide sequence ID" value="NZ_JBHRSQ010000007.1"/>
</dbReference>
<evidence type="ECO:0000256" key="1">
    <source>
        <dbReference type="SAM" id="MobiDB-lite"/>
    </source>
</evidence>
<name>A0ABV7B4H5_9GAMM</name>
<organism evidence="3 4">
    <name type="scientific">Halomonas tibetensis</name>
    <dbReference type="NCBI Taxonomy" id="2259590"/>
    <lineage>
        <taxon>Bacteria</taxon>
        <taxon>Pseudomonadati</taxon>
        <taxon>Pseudomonadota</taxon>
        <taxon>Gammaproteobacteria</taxon>
        <taxon>Oceanospirillales</taxon>
        <taxon>Halomonadaceae</taxon>
        <taxon>Halomonas</taxon>
    </lineage>
</organism>
<evidence type="ECO:0000313" key="4">
    <source>
        <dbReference type="Proteomes" id="UP001595386"/>
    </source>
</evidence>
<protein>
    <submittedName>
        <fullName evidence="3">Uncharacterized protein</fullName>
    </submittedName>
</protein>